<feature type="domain" description="TonB-dependent receptor plug" evidence="16">
    <location>
        <begin position="62"/>
        <end position="170"/>
    </location>
</feature>
<dbReference type="PANTHER" id="PTHR32552">
    <property type="entry name" value="FERRICHROME IRON RECEPTOR-RELATED"/>
    <property type="match status" value="1"/>
</dbReference>
<gene>
    <name evidence="17" type="ORF">Q8G51_11940</name>
</gene>
<dbReference type="SUPFAM" id="SSF56935">
    <property type="entry name" value="Porins"/>
    <property type="match status" value="1"/>
</dbReference>
<evidence type="ECO:0000256" key="8">
    <source>
        <dbReference type="ARBA" id="ARBA00023065"/>
    </source>
</evidence>
<evidence type="ECO:0000256" key="4">
    <source>
        <dbReference type="ARBA" id="ARBA00022496"/>
    </source>
</evidence>
<sequence length="735" mass="82248">MHMTKIPLKKSPLSLMILSIVSGHLYAETAVEPGNVQQLNTIVISAEQNANPQQQYQKELAQVSGGTNFIGEQQLEQQRLATTADVFRLQPGIYAQSAGNEGAKVSIRGSGINRTSGAHASGTHVLIDDIPFTGPGGTAYELLEPWWIDHVGVYRGANGFKQGGLALGGTINYKSKTGADQDGSELKYEMGSHGYQKYQFSTGRKLDQMDYYLALTGTQFDGIQDHAEGDGKGLAFNLGYQISPDIKTRFYARYRESKHLTPGRITQEQLKNDPEAANSFNLAVDAKRIQPGSTWLANTTTWNLQDDAKLTGSLAYHHYPLDLRESSYRTNVDYEDITARFQYERPYQFLGLEHQGRIALRTTTHRPDSGVTETLRFNTEIGNQTYPADTVTRRYTYRGSDNVLQFDQETTLNDQFKLDLGLAAVYTHRESEVTYANIIPDPDLGPDVDPKVSRYEWNFAPRVGLTYQPNDSVQWFANLSRSIEPAHPWAMAWSSPYYYSKDSGAASNRVRAPIYLDTQTTNSFELGGRGQSGFGDWALSYYYSKIKKELLSSEMIKNYGNDSDSTTSEERISVEANATPTIHQGVELSLDTPLHESEYGELRLQQAYTLSDFQYKNDPLFGKNQLPGIPKHLYQAQLSYALNNGLYIGLNTEYASKMAHDYANSRFSDDYQIWGIDLGYAPEHQSWKTWINFKNITDEKYAAVVIPGLNDQGADVARSSPGEGFSTYAGVSFKF</sequence>
<reference evidence="17" key="1">
    <citation type="submission" date="2023-07" db="EMBL/GenBank/DDBJ databases">
        <title>Dynamics of blaOXA-23 gene transmission in Acinetobacter spp. from contaminated veterinary surfaces.</title>
        <authorList>
            <person name="Moreira Da Silva J."/>
            <person name="Menezes J."/>
            <person name="Fernandes L."/>
            <person name="Marques C."/>
            <person name="Amaral A."/>
            <person name="Timofte D."/>
            <person name="Pomba C."/>
        </authorList>
    </citation>
    <scope>NUCLEOTIDE SEQUENCE</scope>
    <source>
        <strain evidence="17">CMVB11Z4A1</strain>
    </source>
</reference>
<dbReference type="InterPro" id="IPR000531">
    <property type="entry name" value="Beta-barrel_TonB"/>
</dbReference>
<keyword evidence="6 14" id="KW-0732">Signal</keyword>
<keyword evidence="3 12" id="KW-1134">Transmembrane beta strand</keyword>
<evidence type="ECO:0000313" key="18">
    <source>
        <dbReference type="Proteomes" id="UP001242129"/>
    </source>
</evidence>
<evidence type="ECO:0000256" key="12">
    <source>
        <dbReference type="PROSITE-ProRule" id="PRU01360"/>
    </source>
</evidence>
<dbReference type="Gene3D" id="2.170.130.10">
    <property type="entry name" value="TonB-dependent receptor, plug domain"/>
    <property type="match status" value="1"/>
</dbReference>
<dbReference type="RefSeq" id="WP_121980145.1">
    <property type="nucleotide sequence ID" value="NZ_CAYTBE010000018.1"/>
</dbReference>
<dbReference type="GO" id="GO:0015344">
    <property type="term" value="F:siderophore uptake transmembrane transporter activity"/>
    <property type="evidence" value="ECO:0007669"/>
    <property type="project" value="TreeGrafter"/>
</dbReference>
<feature type="domain" description="TonB-dependent receptor-like beta-barrel" evidence="15">
    <location>
        <begin position="281"/>
        <end position="696"/>
    </location>
</feature>
<keyword evidence="11 12" id="KW-0998">Cell outer membrane</keyword>
<evidence type="ECO:0000256" key="2">
    <source>
        <dbReference type="ARBA" id="ARBA00022448"/>
    </source>
</evidence>
<keyword evidence="10 12" id="KW-0472">Membrane</keyword>
<evidence type="ECO:0000256" key="6">
    <source>
        <dbReference type="ARBA" id="ARBA00022729"/>
    </source>
</evidence>
<comment type="caution">
    <text evidence="17">The sequence shown here is derived from an EMBL/GenBank/DDBJ whole genome shotgun (WGS) entry which is preliminary data.</text>
</comment>
<dbReference type="InterPro" id="IPR037066">
    <property type="entry name" value="Plug_dom_sf"/>
</dbReference>
<proteinExistence type="inferred from homology"/>
<evidence type="ECO:0000256" key="14">
    <source>
        <dbReference type="SAM" id="SignalP"/>
    </source>
</evidence>
<accession>A0AAW8AY14</accession>
<keyword evidence="17" id="KW-0675">Receptor</keyword>
<dbReference type="InterPro" id="IPR012910">
    <property type="entry name" value="Plug_dom"/>
</dbReference>
<dbReference type="InterPro" id="IPR036942">
    <property type="entry name" value="Beta-barrel_TonB_sf"/>
</dbReference>
<dbReference type="Gene3D" id="2.40.170.20">
    <property type="entry name" value="TonB-dependent receptor, beta-barrel domain"/>
    <property type="match status" value="1"/>
</dbReference>
<dbReference type="Pfam" id="PF07715">
    <property type="entry name" value="Plug"/>
    <property type="match status" value="1"/>
</dbReference>
<dbReference type="InterPro" id="IPR039426">
    <property type="entry name" value="TonB-dep_rcpt-like"/>
</dbReference>
<evidence type="ECO:0000313" key="17">
    <source>
        <dbReference type="EMBL" id="MDP1448473.1"/>
    </source>
</evidence>
<organism evidence="17 18">
    <name type="scientific">Acinetobacter lwoffii</name>
    <dbReference type="NCBI Taxonomy" id="28090"/>
    <lineage>
        <taxon>Bacteria</taxon>
        <taxon>Pseudomonadati</taxon>
        <taxon>Pseudomonadota</taxon>
        <taxon>Gammaproteobacteria</taxon>
        <taxon>Moraxellales</taxon>
        <taxon>Moraxellaceae</taxon>
        <taxon>Acinetobacter</taxon>
    </lineage>
</organism>
<evidence type="ECO:0000256" key="5">
    <source>
        <dbReference type="ARBA" id="ARBA00022692"/>
    </source>
</evidence>
<evidence type="ECO:0000256" key="11">
    <source>
        <dbReference type="ARBA" id="ARBA00023237"/>
    </source>
</evidence>
<keyword evidence="9 13" id="KW-0798">TonB box</keyword>
<evidence type="ECO:0000256" key="10">
    <source>
        <dbReference type="ARBA" id="ARBA00023136"/>
    </source>
</evidence>
<dbReference type="AlphaFoldDB" id="A0AAW8AY14"/>
<evidence type="ECO:0000256" key="9">
    <source>
        <dbReference type="ARBA" id="ARBA00023077"/>
    </source>
</evidence>
<keyword evidence="8" id="KW-0406">Ion transport</keyword>
<dbReference type="Proteomes" id="UP001242129">
    <property type="component" value="Unassembled WGS sequence"/>
</dbReference>
<dbReference type="Pfam" id="PF00593">
    <property type="entry name" value="TonB_dep_Rec_b-barrel"/>
    <property type="match status" value="1"/>
</dbReference>
<dbReference type="EMBL" id="JAUUUS010000294">
    <property type="protein sequence ID" value="MDP1448473.1"/>
    <property type="molecule type" value="Genomic_DNA"/>
</dbReference>
<evidence type="ECO:0000256" key="13">
    <source>
        <dbReference type="RuleBase" id="RU003357"/>
    </source>
</evidence>
<keyword evidence="4" id="KW-0410">Iron transport</keyword>
<dbReference type="PROSITE" id="PS52016">
    <property type="entry name" value="TONB_DEPENDENT_REC_3"/>
    <property type="match status" value="1"/>
</dbReference>
<dbReference type="PANTHER" id="PTHR32552:SF68">
    <property type="entry name" value="FERRICHROME OUTER MEMBRANE TRANSPORTER_PHAGE RECEPTOR"/>
    <property type="match status" value="1"/>
</dbReference>
<comment type="subcellular location">
    <subcellularLocation>
        <location evidence="1 12">Cell outer membrane</location>
        <topology evidence="1 12">Multi-pass membrane protein</topology>
    </subcellularLocation>
</comment>
<protein>
    <submittedName>
        <fullName evidence="17">TonB-dependent receptor</fullName>
    </submittedName>
</protein>
<keyword evidence="2 12" id="KW-0813">Transport</keyword>
<feature type="signal peptide" evidence="14">
    <location>
        <begin position="1"/>
        <end position="27"/>
    </location>
</feature>
<keyword evidence="7" id="KW-0408">Iron</keyword>
<dbReference type="GO" id="GO:0009279">
    <property type="term" value="C:cell outer membrane"/>
    <property type="evidence" value="ECO:0007669"/>
    <property type="project" value="UniProtKB-SubCell"/>
</dbReference>
<evidence type="ECO:0000256" key="7">
    <source>
        <dbReference type="ARBA" id="ARBA00023004"/>
    </source>
</evidence>
<evidence type="ECO:0000259" key="16">
    <source>
        <dbReference type="Pfam" id="PF07715"/>
    </source>
</evidence>
<evidence type="ECO:0000256" key="1">
    <source>
        <dbReference type="ARBA" id="ARBA00004571"/>
    </source>
</evidence>
<name>A0AAW8AY14_ACILW</name>
<feature type="chain" id="PRO_5043812811" evidence="14">
    <location>
        <begin position="28"/>
        <end position="735"/>
    </location>
</feature>
<evidence type="ECO:0000256" key="3">
    <source>
        <dbReference type="ARBA" id="ARBA00022452"/>
    </source>
</evidence>
<evidence type="ECO:0000259" key="15">
    <source>
        <dbReference type="Pfam" id="PF00593"/>
    </source>
</evidence>
<comment type="similarity">
    <text evidence="12 13">Belongs to the TonB-dependent receptor family.</text>
</comment>
<keyword evidence="5 12" id="KW-0812">Transmembrane</keyword>